<accession>A0ABY2SHS1</accession>
<dbReference type="InterPro" id="IPR029068">
    <property type="entry name" value="Glyas_Bleomycin-R_OHBP_Dase"/>
</dbReference>
<reference evidence="2 3" key="1">
    <citation type="submission" date="2019-04" db="EMBL/GenBank/DDBJ databases">
        <authorList>
            <person name="Li M."/>
            <person name="Gao C."/>
        </authorList>
    </citation>
    <scope>NUCLEOTIDE SEQUENCE [LARGE SCALE GENOMIC DNA]</scope>
    <source>
        <strain evidence="2 3">BGMRC 2031</strain>
    </source>
</reference>
<dbReference type="InterPro" id="IPR004360">
    <property type="entry name" value="Glyas_Fos-R_dOase_dom"/>
</dbReference>
<evidence type="ECO:0000259" key="1">
    <source>
        <dbReference type="PROSITE" id="PS51819"/>
    </source>
</evidence>
<dbReference type="InterPro" id="IPR037523">
    <property type="entry name" value="VOC_core"/>
</dbReference>
<dbReference type="SUPFAM" id="SSF54593">
    <property type="entry name" value="Glyoxalase/Bleomycin resistance protein/Dihydroxybiphenyl dioxygenase"/>
    <property type="match status" value="1"/>
</dbReference>
<dbReference type="Proteomes" id="UP000305202">
    <property type="component" value="Unassembled WGS sequence"/>
</dbReference>
<keyword evidence="3" id="KW-1185">Reference proteome</keyword>
<organism evidence="2 3">
    <name type="scientific">Martelella alba</name>
    <dbReference type="NCBI Taxonomy" id="2590451"/>
    <lineage>
        <taxon>Bacteria</taxon>
        <taxon>Pseudomonadati</taxon>
        <taxon>Pseudomonadota</taxon>
        <taxon>Alphaproteobacteria</taxon>
        <taxon>Hyphomicrobiales</taxon>
        <taxon>Aurantimonadaceae</taxon>
        <taxon>Martelella</taxon>
    </lineage>
</organism>
<protein>
    <recommendedName>
        <fullName evidence="1">VOC domain-containing protein</fullName>
    </recommendedName>
</protein>
<gene>
    <name evidence="2" type="ORF">FCN80_22095</name>
</gene>
<dbReference type="InterPro" id="IPR050383">
    <property type="entry name" value="GlyoxalaseI/FosfomycinResist"/>
</dbReference>
<dbReference type="Gene3D" id="3.10.180.10">
    <property type="entry name" value="2,3-Dihydroxybiphenyl 1,2-Dioxygenase, domain 1"/>
    <property type="match status" value="1"/>
</dbReference>
<name>A0ABY2SHS1_9HYPH</name>
<sequence length="162" mass="17891">MAGTTPPTMLNPCKHLILRDEAAMQLQGLHHTTLAVEDMATMLAFYTDTLGLKCHPVKNNWLGTGRGYALHLMPVAGGRAPADPARHIAFQVESLNGCARHLLAKGLHPYQMSLSMEKFPVRDADHPLDQGIGTLFLDDPEGNTLEFVERHRGIFAQYDDGY</sequence>
<proteinExistence type="predicted"/>
<dbReference type="PROSITE" id="PS51819">
    <property type="entry name" value="VOC"/>
    <property type="match status" value="1"/>
</dbReference>
<dbReference type="PANTHER" id="PTHR21366:SF14">
    <property type="entry name" value="GLYOXALASE DOMAIN-CONTAINING PROTEIN 5"/>
    <property type="match status" value="1"/>
</dbReference>
<dbReference type="EMBL" id="SZPQ01000047">
    <property type="protein sequence ID" value="TKI03330.1"/>
    <property type="molecule type" value="Genomic_DNA"/>
</dbReference>
<evidence type="ECO:0000313" key="2">
    <source>
        <dbReference type="EMBL" id="TKI03330.1"/>
    </source>
</evidence>
<evidence type="ECO:0000313" key="3">
    <source>
        <dbReference type="Proteomes" id="UP000305202"/>
    </source>
</evidence>
<comment type="caution">
    <text evidence="2">The sequence shown here is derived from an EMBL/GenBank/DDBJ whole genome shotgun (WGS) entry which is preliminary data.</text>
</comment>
<dbReference type="Pfam" id="PF00903">
    <property type="entry name" value="Glyoxalase"/>
    <property type="match status" value="1"/>
</dbReference>
<feature type="domain" description="VOC" evidence="1">
    <location>
        <begin position="28"/>
        <end position="150"/>
    </location>
</feature>
<dbReference type="PANTHER" id="PTHR21366">
    <property type="entry name" value="GLYOXALASE FAMILY PROTEIN"/>
    <property type="match status" value="1"/>
</dbReference>